<dbReference type="InterPro" id="IPR058548">
    <property type="entry name" value="MlaB-like_STAS"/>
</dbReference>
<dbReference type="SUPFAM" id="SSF52091">
    <property type="entry name" value="SpoIIaa-like"/>
    <property type="match status" value="1"/>
</dbReference>
<evidence type="ECO:0000259" key="1">
    <source>
        <dbReference type="PROSITE" id="PS50801"/>
    </source>
</evidence>
<feature type="domain" description="STAS" evidence="1">
    <location>
        <begin position="17"/>
        <end position="105"/>
    </location>
</feature>
<keyword evidence="3" id="KW-1185">Reference proteome</keyword>
<sequence>MTRKPSPPGPPTPQIALALQGDLDIFAIHSQWEQIAAQAAASGLPAVLDLSGVGDLDLSGLQLLAALDRDLRAKGGRLALTGLKDEWKGRFSHLGLADLLLEVPS</sequence>
<proteinExistence type="predicted"/>
<dbReference type="RefSeq" id="WP_286353551.1">
    <property type="nucleotide sequence ID" value="NZ_AP027079.1"/>
</dbReference>
<name>A0ABM8DS30_9BACT</name>
<dbReference type="PANTHER" id="PTHR35849:SF2">
    <property type="entry name" value="BLR2341 PROTEIN"/>
    <property type="match status" value="1"/>
</dbReference>
<evidence type="ECO:0000313" key="2">
    <source>
        <dbReference type="EMBL" id="BDU69830.1"/>
    </source>
</evidence>
<dbReference type="Pfam" id="PF13466">
    <property type="entry name" value="STAS_2"/>
    <property type="match status" value="1"/>
</dbReference>
<protein>
    <recommendedName>
        <fullName evidence="1">STAS domain-containing protein</fullName>
    </recommendedName>
</protein>
<reference evidence="3" key="1">
    <citation type="journal article" date="2023" name="Int. J. Syst. Evol. Microbiol.">
        <title>Mesoterricola silvestris gen. nov., sp. nov., Mesoterricola sediminis sp. nov., Geothrix oryzae sp. nov., Geothrix edaphica sp. nov., Geothrix rubra sp. nov., and Geothrix limicola sp. nov., six novel members of Acidobacteriota isolated from soils.</title>
        <authorList>
            <person name="Itoh H."/>
            <person name="Sugisawa Y."/>
            <person name="Mise K."/>
            <person name="Xu Z."/>
            <person name="Kuniyasu M."/>
            <person name="Ushijima N."/>
            <person name="Kawano K."/>
            <person name="Kobayashi E."/>
            <person name="Shiratori Y."/>
            <person name="Masuda Y."/>
            <person name="Senoo K."/>
        </authorList>
    </citation>
    <scope>NUCLEOTIDE SEQUENCE [LARGE SCALE GENOMIC DNA]</scope>
    <source>
        <strain evidence="3">Red222</strain>
    </source>
</reference>
<gene>
    <name evidence="2" type="ORF">GETHOR_19310</name>
</gene>
<dbReference type="EMBL" id="AP027079">
    <property type="protein sequence ID" value="BDU69830.1"/>
    <property type="molecule type" value="Genomic_DNA"/>
</dbReference>
<dbReference type="PROSITE" id="PS50801">
    <property type="entry name" value="STAS"/>
    <property type="match status" value="1"/>
</dbReference>
<dbReference type="Gene3D" id="3.30.750.24">
    <property type="entry name" value="STAS domain"/>
    <property type="match status" value="1"/>
</dbReference>
<dbReference type="PANTHER" id="PTHR35849">
    <property type="entry name" value="BLR2341 PROTEIN"/>
    <property type="match status" value="1"/>
</dbReference>
<dbReference type="InterPro" id="IPR002645">
    <property type="entry name" value="STAS_dom"/>
</dbReference>
<dbReference type="Proteomes" id="UP001242010">
    <property type="component" value="Chromosome"/>
</dbReference>
<dbReference type="InterPro" id="IPR052746">
    <property type="entry name" value="MlaB_ABC_Transporter"/>
</dbReference>
<dbReference type="InterPro" id="IPR036513">
    <property type="entry name" value="STAS_dom_sf"/>
</dbReference>
<organism evidence="2 3">
    <name type="scientific">Geothrix oryzae</name>
    <dbReference type="NCBI Taxonomy" id="2927975"/>
    <lineage>
        <taxon>Bacteria</taxon>
        <taxon>Pseudomonadati</taxon>
        <taxon>Acidobacteriota</taxon>
        <taxon>Holophagae</taxon>
        <taxon>Holophagales</taxon>
        <taxon>Holophagaceae</taxon>
        <taxon>Geothrix</taxon>
    </lineage>
</organism>
<evidence type="ECO:0000313" key="3">
    <source>
        <dbReference type="Proteomes" id="UP001242010"/>
    </source>
</evidence>
<dbReference type="CDD" id="cd07043">
    <property type="entry name" value="STAS_anti-anti-sigma_factors"/>
    <property type="match status" value="1"/>
</dbReference>
<accession>A0ABM8DS30</accession>